<sequence length="128" mass="14067">MLHRPANGEVVTTWHEVVSRARRLAAALDLLDVPRHARVGTFGWNSQRHVELYLAVPSGGRVLHTRNHRLFATEPTYILNDASGSGSCRRSQDRDREVLEGGAQGTVRRAPPGPARAGRTVLSRRASA</sequence>
<reference evidence="3" key="1">
    <citation type="submission" date="2023-03" db="EMBL/GenBank/DDBJ databases">
        <title>Actinoallomurus iriomotensis NBRC 103681.</title>
        <authorList>
            <person name="Ichikawa N."/>
            <person name="Sato H."/>
            <person name="Tonouchi N."/>
        </authorList>
    </citation>
    <scope>NUCLEOTIDE SEQUENCE</scope>
    <source>
        <strain evidence="3">NBRC 103681</strain>
    </source>
</reference>
<evidence type="ECO:0000313" key="4">
    <source>
        <dbReference type="Proteomes" id="UP001165135"/>
    </source>
</evidence>
<dbReference type="EMBL" id="BSTJ01000001">
    <property type="protein sequence ID" value="GLY72721.1"/>
    <property type="molecule type" value="Genomic_DNA"/>
</dbReference>
<dbReference type="SUPFAM" id="SSF56801">
    <property type="entry name" value="Acetyl-CoA synthetase-like"/>
    <property type="match status" value="1"/>
</dbReference>
<gene>
    <name evidence="3" type="ORF">Airi01_009880</name>
</gene>
<evidence type="ECO:0000313" key="3">
    <source>
        <dbReference type="EMBL" id="GLY72721.1"/>
    </source>
</evidence>
<dbReference type="Pfam" id="PF00501">
    <property type="entry name" value="AMP-binding"/>
    <property type="match status" value="1"/>
</dbReference>
<accession>A0A9W6RB76</accession>
<evidence type="ECO:0000256" key="1">
    <source>
        <dbReference type="SAM" id="MobiDB-lite"/>
    </source>
</evidence>
<organism evidence="3 4">
    <name type="scientific">Actinoallomurus iriomotensis</name>
    <dbReference type="NCBI Taxonomy" id="478107"/>
    <lineage>
        <taxon>Bacteria</taxon>
        <taxon>Bacillati</taxon>
        <taxon>Actinomycetota</taxon>
        <taxon>Actinomycetes</taxon>
        <taxon>Streptosporangiales</taxon>
        <taxon>Thermomonosporaceae</taxon>
        <taxon>Actinoallomurus</taxon>
    </lineage>
</organism>
<dbReference type="AlphaFoldDB" id="A0A9W6RB76"/>
<dbReference type="InterPro" id="IPR042099">
    <property type="entry name" value="ANL_N_sf"/>
</dbReference>
<evidence type="ECO:0000259" key="2">
    <source>
        <dbReference type="Pfam" id="PF00501"/>
    </source>
</evidence>
<feature type="compositionally biased region" description="Basic and acidic residues" evidence="1">
    <location>
        <begin position="90"/>
        <end position="99"/>
    </location>
</feature>
<proteinExistence type="predicted"/>
<dbReference type="InterPro" id="IPR000873">
    <property type="entry name" value="AMP-dep_synth/lig_dom"/>
</dbReference>
<dbReference type="Proteomes" id="UP001165135">
    <property type="component" value="Unassembled WGS sequence"/>
</dbReference>
<feature type="compositionally biased region" description="Low complexity" evidence="1">
    <location>
        <begin position="105"/>
        <end position="121"/>
    </location>
</feature>
<comment type="caution">
    <text evidence="3">The sequence shown here is derived from an EMBL/GenBank/DDBJ whole genome shotgun (WGS) entry which is preliminary data.</text>
</comment>
<feature type="region of interest" description="Disordered" evidence="1">
    <location>
        <begin position="82"/>
        <end position="128"/>
    </location>
</feature>
<protein>
    <recommendedName>
        <fullName evidence="2">AMP-dependent synthetase/ligase domain-containing protein</fullName>
    </recommendedName>
</protein>
<dbReference type="Gene3D" id="3.40.50.12780">
    <property type="entry name" value="N-terminal domain of ligase-like"/>
    <property type="match status" value="1"/>
</dbReference>
<name>A0A9W6RB76_9ACTN</name>
<feature type="domain" description="AMP-dependent synthetase/ligase" evidence="2">
    <location>
        <begin position="11"/>
        <end position="83"/>
    </location>
</feature>
<dbReference type="RefSeq" id="WP_285617872.1">
    <property type="nucleotide sequence ID" value="NZ_BSTJ01000001.1"/>
</dbReference>